<dbReference type="PANTHER" id="PTHR13285:SF23">
    <property type="entry name" value="TEICHOIC ACID D-ALANYLTRANSFERASE"/>
    <property type="match status" value="1"/>
</dbReference>
<evidence type="ECO:0000256" key="11">
    <source>
        <dbReference type="ARBA" id="ARBA00023315"/>
    </source>
</evidence>
<dbReference type="InterPro" id="IPR051085">
    <property type="entry name" value="MB_O-acyltransferase"/>
</dbReference>
<keyword evidence="10 13" id="KW-0472">Membrane</keyword>
<evidence type="ECO:0000256" key="12">
    <source>
        <dbReference type="ARBA" id="ARBA00031030"/>
    </source>
</evidence>
<evidence type="ECO:0000256" key="5">
    <source>
        <dbReference type="ARBA" id="ARBA00022475"/>
    </source>
</evidence>
<dbReference type="KEGG" id="mtw:CQW49_06870"/>
<dbReference type="Pfam" id="PF03062">
    <property type="entry name" value="MBOAT"/>
    <property type="match status" value="1"/>
</dbReference>
<feature type="transmembrane region" description="Helical" evidence="14">
    <location>
        <begin position="115"/>
        <end position="136"/>
    </location>
</feature>
<protein>
    <recommendedName>
        <fullName evidence="4">Probable alginate O-acetylase AlgI</fullName>
    </recommendedName>
    <alternativeName>
        <fullName evidence="12">Alginate biosynthesis protein AlgI</fullName>
    </alternativeName>
</protein>
<dbReference type="RefSeq" id="WP_003612025.1">
    <property type="nucleotide sequence ID" value="NZ_ADVE02000001.1"/>
</dbReference>
<sequence length="486" mass="52224">MLFTSPIFLFGFLPVVLCGFLILERRGDAESCALWLTAASFVFYGWWSPSFLIVLLASTAANFTLARGMEQMRGALRRAVFIAGLAGNLALLGYFKYADFLISSVNDVAGTEFVLLHIVLPLGISFFTFQKIAYLADIHAGRAVAGRFADFVLFVFFFPQLVAGPIVHHAEMTPQFSRLAPVGGGVDWVRLATGAAIFLIGLIKKIVVADQIAPYASPAFAAAQDGPVGLLLGWQAALCYSAQLYFDFSGYSDMAIGLARLFGLRLPANFASPYAATSIGEFWRRWHMTLSRFLRDYVYIPLGGGRCGATRRGLNLMATMLLGGLWHGAGWTYILWGGLHGLYLLIAHAWSGWGRLALPRPLGWLLTLAAVVVAWVPFRAASVGDAANILAGMAGLHGLHGAGAAIEAPGGLVAAMAILAACAVLPNTQQIMRAYEPTLGAAPAPGRRQIPLVFSPSFGWAAGLGLGAVAVELFSWQTSEFLYFQF</sequence>
<name>A0A2D2D601_METT3</name>
<dbReference type="GO" id="GO:0042121">
    <property type="term" value="P:alginic acid biosynthetic process"/>
    <property type="evidence" value="ECO:0007669"/>
    <property type="project" value="UniProtKB-KW"/>
</dbReference>
<evidence type="ECO:0000256" key="7">
    <source>
        <dbReference type="ARBA" id="ARBA00022692"/>
    </source>
</evidence>
<dbReference type="InterPro" id="IPR004299">
    <property type="entry name" value="MBOAT_fam"/>
</dbReference>
<keyword evidence="7 14" id="KW-0812">Transmembrane</keyword>
<dbReference type="PIRSF" id="PIRSF016636">
    <property type="entry name" value="AlgI_DltB"/>
    <property type="match status" value="1"/>
</dbReference>
<feature type="transmembrane region" description="Helical" evidence="14">
    <location>
        <begin position="401"/>
        <end position="425"/>
    </location>
</feature>
<proteinExistence type="inferred from homology"/>
<feature type="transmembrane region" description="Helical" evidence="14">
    <location>
        <begin position="362"/>
        <end position="381"/>
    </location>
</feature>
<dbReference type="InterPro" id="IPR024194">
    <property type="entry name" value="Ac/AlaTfrase_AlgI/DltB"/>
</dbReference>
<dbReference type="PIRSF" id="PIRSF500217">
    <property type="entry name" value="AlgI"/>
    <property type="match status" value="1"/>
</dbReference>
<feature type="transmembrane region" description="Helical" evidence="14">
    <location>
        <begin position="457"/>
        <end position="476"/>
    </location>
</feature>
<feature type="transmembrane region" description="Helical" evidence="14">
    <location>
        <begin position="330"/>
        <end position="350"/>
    </location>
</feature>
<dbReference type="AlphaFoldDB" id="A0A2D2D601"/>
<comment type="similarity">
    <text evidence="3 13">Belongs to the membrane-bound acyltransferase family.</text>
</comment>
<keyword evidence="11 13" id="KW-0012">Acyltransferase</keyword>
<evidence type="ECO:0000313" key="15">
    <source>
        <dbReference type="EMBL" id="ATQ70269.1"/>
    </source>
</evidence>
<evidence type="ECO:0000256" key="6">
    <source>
        <dbReference type="ARBA" id="ARBA00022679"/>
    </source>
</evidence>
<keyword evidence="16" id="KW-1185">Reference proteome</keyword>
<dbReference type="EMBL" id="CP023737">
    <property type="protein sequence ID" value="ATQ70269.1"/>
    <property type="molecule type" value="Genomic_DNA"/>
</dbReference>
<evidence type="ECO:0000313" key="16">
    <source>
        <dbReference type="Proteomes" id="UP000230709"/>
    </source>
</evidence>
<keyword evidence="9 14" id="KW-1133">Transmembrane helix</keyword>
<evidence type="ECO:0000256" key="1">
    <source>
        <dbReference type="ARBA" id="ARBA00004651"/>
    </source>
</evidence>
<keyword evidence="6 13" id="KW-0808">Transferase</keyword>
<keyword evidence="5 13" id="KW-1003">Cell membrane</keyword>
<evidence type="ECO:0000256" key="9">
    <source>
        <dbReference type="ARBA" id="ARBA00022989"/>
    </source>
</evidence>
<comment type="subcellular location">
    <subcellularLocation>
        <location evidence="1">Cell membrane</location>
        <topology evidence="1">Multi-pass membrane protein</topology>
    </subcellularLocation>
</comment>
<feature type="transmembrane region" description="Helical" evidence="14">
    <location>
        <begin position="34"/>
        <end position="63"/>
    </location>
</feature>
<dbReference type="STRING" id="595536.GCA_000178815_03781"/>
<organism evidence="15 16">
    <name type="scientific">Methylosinus trichosporium (strain ATCC 35070 / NCIMB 11131 / UNIQEM 75 / OB3b)</name>
    <dbReference type="NCBI Taxonomy" id="595536"/>
    <lineage>
        <taxon>Bacteria</taxon>
        <taxon>Pseudomonadati</taxon>
        <taxon>Pseudomonadota</taxon>
        <taxon>Alphaproteobacteria</taxon>
        <taxon>Hyphomicrobiales</taxon>
        <taxon>Methylocystaceae</taxon>
        <taxon>Methylosinus</taxon>
    </lineage>
</organism>
<feature type="transmembrane region" description="Helical" evidence="14">
    <location>
        <begin position="148"/>
        <end position="168"/>
    </location>
</feature>
<dbReference type="GO" id="GO:0016746">
    <property type="term" value="F:acyltransferase activity"/>
    <property type="evidence" value="ECO:0007669"/>
    <property type="project" value="UniProtKB-KW"/>
</dbReference>
<dbReference type="Proteomes" id="UP000230709">
    <property type="component" value="Chromosome"/>
</dbReference>
<dbReference type="PANTHER" id="PTHR13285">
    <property type="entry name" value="ACYLTRANSFERASE"/>
    <property type="match status" value="1"/>
</dbReference>
<accession>A0A2D2D601</accession>
<keyword evidence="8" id="KW-0016">Alginate biosynthesis</keyword>
<evidence type="ECO:0000256" key="8">
    <source>
        <dbReference type="ARBA" id="ARBA00022841"/>
    </source>
</evidence>
<feature type="transmembrane region" description="Helical" evidence="14">
    <location>
        <begin position="188"/>
        <end position="207"/>
    </location>
</feature>
<evidence type="ECO:0000256" key="4">
    <source>
        <dbReference type="ARBA" id="ARBA00016084"/>
    </source>
</evidence>
<evidence type="ECO:0000256" key="14">
    <source>
        <dbReference type="SAM" id="Phobius"/>
    </source>
</evidence>
<evidence type="ECO:0000256" key="3">
    <source>
        <dbReference type="ARBA" id="ARBA00010323"/>
    </source>
</evidence>
<feature type="transmembrane region" description="Helical" evidence="14">
    <location>
        <begin position="75"/>
        <end position="95"/>
    </location>
</feature>
<evidence type="ECO:0000256" key="10">
    <source>
        <dbReference type="ARBA" id="ARBA00023136"/>
    </source>
</evidence>
<dbReference type="GO" id="GO:0005886">
    <property type="term" value="C:plasma membrane"/>
    <property type="evidence" value="ECO:0007669"/>
    <property type="project" value="UniProtKB-SubCell"/>
</dbReference>
<gene>
    <name evidence="15" type="ORF">CQW49_06870</name>
</gene>
<comment type="pathway">
    <text evidence="2">Glycan biosynthesis; alginate biosynthesis.</text>
</comment>
<evidence type="ECO:0000256" key="13">
    <source>
        <dbReference type="PIRNR" id="PIRNR016636"/>
    </source>
</evidence>
<evidence type="ECO:0000256" key="2">
    <source>
        <dbReference type="ARBA" id="ARBA00005182"/>
    </source>
</evidence>
<dbReference type="InterPro" id="IPR028362">
    <property type="entry name" value="AlgI"/>
</dbReference>
<reference evidence="16" key="1">
    <citation type="submission" date="2017-10" db="EMBL/GenBank/DDBJ databases">
        <title>Completed PacBio SMRT sequence of Methylosinus trichosporium OB3b reveals presence of a third large plasmid.</title>
        <authorList>
            <person name="Charles T.C."/>
            <person name="Lynch M.D.J."/>
            <person name="Heil J.R."/>
            <person name="Cheng J."/>
        </authorList>
    </citation>
    <scope>NUCLEOTIDE SEQUENCE [LARGE SCALE GENOMIC DNA]</scope>
    <source>
        <strain evidence="16">OB3b</strain>
    </source>
</reference>